<dbReference type="RefSeq" id="WP_138325895.1">
    <property type="nucleotide sequence ID" value="NZ_VCDI01000003.1"/>
</dbReference>
<dbReference type="CDD" id="cd03228">
    <property type="entry name" value="ABCC_MRP_Like"/>
    <property type="match status" value="1"/>
</dbReference>
<feature type="transmembrane region" description="Helical" evidence="8">
    <location>
        <begin position="240"/>
        <end position="267"/>
    </location>
</feature>
<dbReference type="PANTHER" id="PTHR24221">
    <property type="entry name" value="ATP-BINDING CASSETTE SUB-FAMILY B"/>
    <property type="match status" value="1"/>
</dbReference>
<dbReference type="GO" id="GO:0034040">
    <property type="term" value="F:ATPase-coupled lipid transmembrane transporter activity"/>
    <property type="evidence" value="ECO:0007669"/>
    <property type="project" value="TreeGrafter"/>
</dbReference>
<evidence type="ECO:0000256" key="3">
    <source>
        <dbReference type="ARBA" id="ARBA00022741"/>
    </source>
</evidence>
<name>A0A5R9J6E8_9PROT</name>
<dbReference type="PROSITE" id="PS50893">
    <property type="entry name" value="ABC_TRANSPORTER_2"/>
    <property type="match status" value="1"/>
</dbReference>
<keyword evidence="4" id="KW-0067">ATP-binding</keyword>
<evidence type="ECO:0000313" key="12">
    <source>
        <dbReference type="Proteomes" id="UP000305654"/>
    </source>
</evidence>
<keyword evidence="6 8" id="KW-0472">Membrane</keyword>
<dbReference type="Gene3D" id="1.20.1560.10">
    <property type="entry name" value="ABC transporter type 1, transmembrane domain"/>
    <property type="match status" value="1"/>
</dbReference>
<evidence type="ECO:0000256" key="2">
    <source>
        <dbReference type="ARBA" id="ARBA00022692"/>
    </source>
</evidence>
<keyword evidence="12" id="KW-1185">Reference proteome</keyword>
<sequence length="558" mass="57996">MKPLLPPLLAILRLWRPRFPALGAGILVSLVALASGLALLSLSGLRLAGSALGLLLASGLLLRGLGLGRVVLRYLERLMTHAATFQALADLRVWFFRRIAVSAAGGLGFRRTGDVLGRLVGDVEALDGLYLRLLVPLSGVLLTLPLLALVIGARSVSLALPVCLLFVAVALLLPWLAARASTRAGVPLAEAQSGLRVASLDLAAGLREIVAFGAGARIAEIVREREGRLLVAQHSLARNGAAAGAVSFLCGQAAVLLVLAAAIGFGLPRISGLAAVLSLFLLLACFESVSGLVRAGVLAGSMAQSARRVLEAGAATGPVAGPTPPVPQASMRPTPPADATLRLEDVGYRWSADRPPVFDGLSLAIPAGARVALLGPSGAGKSTLASLLLRVVAPQSGRITYGGVDVTGLDVAGLRRQIAWLSQSTHLFDDTIRANLLLAAPDADDAALWTALEQARIAEFVRSLPDQLDEWLGENGAGVSGGQGRRLALARTLLSPASVLILDEPCAGLDSDTERAFLSTLFEVAAGRTVILIAHRLTGVERLDRVWRLQQGRAVPAA</sequence>
<dbReference type="InterPro" id="IPR014223">
    <property type="entry name" value="ABC_CydC/D"/>
</dbReference>
<dbReference type="GO" id="GO:0034775">
    <property type="term" value="P:glutathione transmembrane transport"/>
    <property type="evidence" value="ECO:0007669"/>
    <property type="project" value="InterPro"/>
</dbReference>
<dbReference type="PANTHER" id="PTHR24221:SF653">
    <property type="entry name" value="TRANSPORT ATP-BINDING PROTEIN CYDC"/>
    <property type="match status" value="1"/>
</dbReference>
<dbReference type="GO" id="GO:0016887">
    <property type="term" value="F:ATP hydrolysis activity"/>
    <property type="evidence" value="ECO:0007669"/>
    <property type="project" value="InterPro"/>
</dbReference>
<evidence type="ECO:0000256" key="1">
    <source>
        <dbReference type="ARBA" id="ARBA00004651"/>
    </source>
</evidence>
<dbReference type="OrthoDB" id="5288404at2"/>
<comment type="subcellular location">
    <subcellularLocation>
        <location evidence="1">Cell membrane</location>
        <topology evidence="1">Multi-pass membrane protein</topology>
    </subcellularLocation>
</comment>
<dbReference type="GO" id="GO:0005886">
    <property type="term" value="C:plasma membrane"/>
    <property type="evidence" value="ECO:0007669"/>
    <property type="project" value="UniProtKB-SubCell"/>
</dbReference>
<dbReference type="GO" id="GO:0045454">
    <property type="term" value="P:cell redox homeostasis"/>
    <property type="evidence" value="ECO:0007669"/>
    <property type="project" value="InterPro"/>
</dbReference>
<dbReference type="InterPro" id="IPR036640">
    <property type="entry name" value="ABC1_TM_sf"/>
</dbReference>
<keyword evidence="2 8" id="KW-0812">Transmembrane</keyword>
<keyword evidence="5 8" id="KW-1133">Transmembrane helix</keyword>
<dbReference type="EMBL" id="VCDI01000003">
    <property type="protein sequence ID" value="TLU72433.1"/>
    <property type="molecule type" value="Genomic_DNA"/>
</dbReference>
<dbReference type="SUPFAM" id="SSF52540">
    <property type="entry name" value="P-loop containing nucleoside triphosphate hydrolases"/>
    <property type="match status" value="1"/>
</dbReference>
<feature type="transmembrane region" description="Helical" evidence="8">
    <location>
        <begin position="51"/>
        <end position="72"/>
    </location>
</feature>
<feature type="transmembrane region" description="Helical" evidence="8">
    <location>
        <begin position="158"/>
        <end position="177"/>
    </location>
</feature>
<dbReference type="Gene3D" id="3.40.50.300">
    <property type="entry name" value="P-loop containing nucleotide triphosphate hydrolases"/>
    <property type="match status" value="1"/>
</dbReference>
<evidence type="ECO:0000256" key="7">
    <source>
        <dbReference type="SAM" id="MobiDB-lite"/>
    </source>
</evidence>
<evidence type="ECO:0000256" key="4">
    <source>
        <dbReference type="ARBA" id="ARBA00022840"/>
    </source>
</evidence>
<dbReference type="Proteomes" id="UP000305654">
    <property type="component" value="Unassembled WGS sequence"/>
</dbReference>
<dbReference type="AlphaFoldDB" id="A0A5R9J6E8"/>
<evidence type="ECO:0000259" key="9">
    <source>
        <dbReference type="PROSITE" id="PS50893"/>
    </source>
</evidence>
<evidence type="ECO:0000256" key="5">
    <source>
        <dbReference type="ARBA" id="ARBA00022989"/>
    </source>
</evidence>
<dbReference type="InterPro" id="IPR003439">
    <property type="entry name" value="ABC_transporter-like_ATP-bd"/>
</dbReference>
<proteinExistence type="predicted"/>
<feature type="domain" description="ABC transmembrane type-1" evidence="10">
    <location>
        <begin position="21"/>
        <end position="301"/>
    </location>
</feature>
<dbReference type="InterPro" id="IPR039421">
    <property type="entry name" value="Type_1_exporter"/>
</dbReference>
<dbReference type="GO" id="GO:0140359">
    <property type="term" value="F:ABC-type transporter activity"/>
    <property type="evidence" value="ECO:0007669"/>
    <property type="project" value="InterPro"/>
</dbReference>
<protein>
    <submittedName>
        <fullName evidence="11">Thiol reductant ABC exporter subunit CydC</fullName>
    </submittedName>
</protein>
<evidence type="ECO:0000256" key="8">
    <source>
        <dbReference type="SAM" id="Phobius"/>
    </source>
</evidence>
<dbReference type="SMART" id="SM00382">
    <property type="entry name" value="AAA"/>
    <property type="match status" value="1"/>
</dbReference>
<feature type="domain" description="ABC transporter" evidence="9">
    <location>
        <begin position="341"/>
        <end position="557"/>
    </location>
</feature>
<evidence type="ECO:0000313" key="11">
    <source>
        <dbReference type="EMBL" id="TLU72433.1"/>
    </source>
</evidence>
<dbReference type="InterPro" id="IPR003593">
    <property type="entry name" value="AAA+_ATPase"/>
</dbReference>
<dbReference type="NCBIfam" id="TIGR02868">
    <property type="entry name" value="CydC"/>
    <property type="match status" value="1"/>
</dbReference>
<feature type="region of interest" description="Disordered" evidence="7">
    <location>
        <begin position="317"/>
        <end position="336"/>
    </location>
</feature>
<dbReference type="SUPFAM" id="SSF90123">
    <property type="entry name" value="ABC transporter transmembrane region"/>
    <property type="match status" value="1"/>
</dbReference>
<reference evidence="11 12" key="1">
    <citation type="submission" date="2019-05" db="EMBL/GenBank/DDBJ databases">
        <authorList>
            <person name="Pankratov T."/>
            <person name="Grouzdev D."/>
        </authorList>
    </citation>
    <scope>NUCLEOTIDE SEQUENCE [LARGE SCALE GENOMIC DNA]</scope>
    <source>
        <strain evidence="11 12">KEBCLARHB70R</strain>
    </source>
</reference>
<evidence type="ECO:0000256" key="6">
    <source>
        <dbReference type="ARBA" id="ARBA00023136"/>
    </source>
</evidence>
<comment type="caution">
    <text evidence="11">The sequence shown here is derived from an EMBL/GenBank/DDBJ whole genome shotgun (WGS) entry which is preliminary data.</text>
</comment>
<gene>
    <name evidence="11" type="primary">cydC</name>
    <name evidence="11" type="ORF">FE263_10195</name>
</gene>
<accession>A0A5R9J6E8</accession>
<dbReference type="Pfam" id="PF00005">
    <property type="entry name" value="ABC_tran"/>
    <property type="match status" value="1"/>
</dbReference>
<dbReference type="GO" id="GO:0005524">
    <property type="term" value="F:ATP binding"/>
    <property type="evidence" value="ECO:0007669"/>
    <property type="project" value="UniProtKB-KW"/>
</dbReference>
<feature type="transmembrane region" description="Helical" evidence="8">
    <location>
        <begin position="129"/>
        <end position="151"/>
    </location>
</feature>
<organism evidence="11 12">
    <name type="scientific">Lichenicoccus roseus</name>
    <dbReference type="NCBI Taxonomy" id="2683649"/>
    <lineage>
        <taxon>Bacteria</taxon>
        <taxon>Pseudomonadati</taxon>
        <taxon>Pseudomonadota</taxon>
        <taxon>Alphaproteobacteria</taxon>
        <taxon>Acetobacterales</taxon>
        <taxon>Acetobacteraceae</taxon>
        <taxon>Lichenicoccus</taxon>
    </lineage>
</organism>
<dbReference type="InterPro" id="IPR011527">
    <property type="entry name" value="ABC1_TM_dom"/>
</dbReference>
<dbReference type="InterPro" id="IPR027417">
    <property type="entry name" value="P-loop_NTPase"/>
</dbReference>
<feature type="transmembrane region" description="Helical" evidence="8">
    <location>
        <begin position="21"/>
        <end position="45"/>
    </location>
</feature>
<dbReference type="PROSITE" id="PS50929">
    <property type="entry name" value="ABC_TM1F"/>
    <property type="match status" value="1"/>
</dbReference>
<evidence type="ECO:0000259" key="10">
    <source>
        <dbReference type="PROSITE" id="PS50929"/>
    </source>
</evidence>
<feature type="transmembrane region" description="Helical" evidence="8">
    <location>
        <begin position="273"/>
        <end position="297"/>
    </location>
</feature>
<keyword evidence="3" id="KW-0547">Nucleotide-binding</keyword>